<dbReference type="EMBL" id="SMRP01000009">
    <property type="protein sequence ID" value="TDG22050.1"/>
    <property type="molecule type" value="Genomic_DNA"/>
</dbReference>
<keyword evidence="4" id="KW-1185">Reference proteome</keyword>
<sequence>MKWQRKEHGGAKADAPENKHPLQVVQKTVAPVGWFTFHHLLLAGNFIGYSENAQRRHGCLVGAVRKLWHRRPQAINTIAAITRTNRSLINGDSKMKAESQPNPRIEEREQSGPHLTAHEHVGLNGRIALAITNAVGTMWCAYVFAIIALISLPSSIAGGVSTLVAWVAQTFLQLVLLSVIMVGQKVAAAASDKQALQTYKDAEALLKIQDEVRRLIEVNNALTEAIHRAVMEKDGAAAAHRQIAGEARPPV</sequence>
<proteinExistence type="predicted"/>
<name>A0A4R5M790_9BURK</name>
<comment type="caution">
    <text evidence="3">The sequence shown here is derived from an EMBL/GenBank/DDBJ whole genome shotgun (WGS) entry which is preliminary data.</text>
</comment>
<evidence type="ECO:0000313" key="3">
    <source>
        <dbReference type="EMBL" id="TDG22050.1"/>
    </source>
</evidence>
<dbReference type="Proteomes" id="UP000295722">
    <property type="component" value="Unassembled WGS sequence"/>
</dbReference>
<feature type="transmembrane region" description="Helical" evidence="2">
    <location>
        <begin position="127"/>
        <end position="151"/>
    </location>
</feature>
<evidence type="ECO:0000256" key="2">
    <source>
        <dbReference type="SAM" id="Phobius"/>
    </source>
</evidence>
<feature type="region of interest" description="Disordered" evidence="1">
    <location>
        <begin position="90"/>
        <end position="112"/>
    </location>
</feature>
<dbReference type="AlphaFoldDB" id="A0A4R5M790"/>
<organism evidence="3 4">
    <name type="scientific">Paraburkholderia silviterrae</name>
    <dbReference type="NCBI Taxonomy" id="2528715"/>
    <lineage>
        <taxon>Bacteria</taxon>
        <taxon>Pseudomonadati</taxon>
        <taxon>Pseudomonadota</taxon>
        <taxon>Betaproteobacteria</taxon>
        <taxon>Burkholderiales</taxon>
        <taxon>Burkholderiaceae</taxon>
        <taxon>Paraburkholderia</taxon>
    </lineage>
</organism>
<accession>A0A4R5M790</accession>
<feature type="transmembrane region" description="Helical" evidence="2">
    <location>
        <begin position="163"/>
        <end position="183"/>
    </location>
</feature>
<keyword evidence="2" id="KW-1133">Transmembrane helix</keyword>
<keyword evidence="2" id="KW-0472">Membrane</keyword>
<gene>
    <name evidence="3" type="ORF">EYW47_19385</name>
</gene>
<evidence type="ECO:0000313" key="4">
    <source>
        <dbReference type="Proteomes" id="UP000295722"/>
    </source>
</evidence>
<reference evidence="3 4" key="1">
    <citation type="submission" date="2019-03" db="EMBL/GenBank/DDBJ databases">
        <title>Paraburkholderia sp. 4M-K11, isolated from subtropical forest soil.</title>
        <authorList>
            <person name="Gao Z.-H."/>
            <person name="Qiu L.-H."/>
        </authorList>
    </citation>
    <scope>NUCLEOTIDE SEQUENCE [LARGE SCALE GENOMIC DNA]</scope>
    <source>
        <strain evidence="3 4">4M-K11</strain>
    </source>
</reference>
<dbReference type="RefSeq" id="WP_133196450.1">
    <property type="nucleotide sequence ID" value="NZ_JBHUCW010000037.1"/>
</dbReference>
<evidence type="ECO:0000256" key="1">
    <source>
        <dbReference type="SAM" id="MobiDB-lite"/>
    </source>
</evidence>
<keyword evidence="2" id="KW-0812">Transmembrane</keyword>
<dbReference type="OrthoDB" id="3177121at2"/>
<protein>
    <submittedName>
        <fullName evidence="3">Uncharacterized protein</fullName>
    </submittedName>
</protein>